<organism evidence="1">
    <name type="scientific">Clostridium botulinum B str. Osaka05</name>
    <dbReference type="NCBI Taxonomy" id="1407017"/>
    <lineage>
        <taxon>Bacteria</taxon>
        <taxon>Bacillati</taxon>
        <taxon>Bacillota</taxon>
        <taxon>Clostridia</taxon>
        <taxon>Eubacteriales</taxon>
        <taxon>Clostridiaceae</taxon>
        <taxon>Clostridium</taxon>
    </lineage>
</organism>
<dbReference type="Proteomes" id="UP000054164">
    <property type="component" value="Unassembled WGS sequence"/>
</dbReference>
<reference evidence="1" key="1">
    <citation type="submission" date="2013-10" db="EMBL/GenBank/DDBJ databases">
        <title>Draft genome sequence of Clostridium botulinum type B strain Osaka05.</title>
        <authorList>
            <person name="Sakaguchi Y."/>
            <person name="Hosomi K."/>
            <person name="Uchiyama J."/>
            <person name="Ogura Y."/>
            <person name="Sakaguchi M."/>
            <person name="Kohda T."/>
            <person name="Mukamoto M."/>
            <person name="Misawa N."/>
            <person name="Matsuzaki S."/>
            <person name="Hayashi T."/>
            <person name="Kozaki S."/>
        </authorList>
    </citation>
    <scope>NUCLEOTIDE SEQUENCE</scope>
    <source>
        <strain evidence="1">Osaka05</strain>
    </source>
</reference>
<dbReference type="EMBL" id="BA000058">
    <property type="protein sequence ID" value="BAO04845.1"/>
    <property type="molecule type" value="Genomic_DNA"/>
</dbReference>
<gene>
    <name evidence="1" type="ORF">CBO05P1_126</name>
</gene>
<name>A0A060N5L5_CLOBO</name>
<dbReference type="AlphaFoldDB" id="A0A060N5L5"/>
<evidence type="ECO:0000313" key="1">
    <source>
        <dbReference type="EMBL" id="BAO04845.1"/>
    </source>
</evidence>
<dbReference type="HOGENOM" id="CLU_3023912_0_0_9"/>
<sequence>MNINKYIKIIKKHIPEINDAQTIDIIEKTNYRYDTEQEILEQLKLEIKNFRKGGK</sequence>
<dbReference type="RefSeq" id="WP_154219144.1">
    <property type="nucleotide sequence ID" value="NZ_BA000058.1"/>
</dbReference>
<protein>
    <submittedName>
        <fullName evidence="1">Capsular polysaccharide biosynthesis protein</fullName>
    </submittedName>
</protein>
<proteinExistence type="predicted"/>
<accession>A0A060N5L5</accession>